<evidence type="ECO:0000313" key="2">
    <source>
        <dbReference type="Proteomes" id="UP001597079"/>
    </source>
</evidence>
<dbReference type="EMBL" id="JBHUCX010000020">
    <property type="protein sequence ID" value="MFD1674469.1"/>
    <property type="molecule type" value="Genomic_DNA"/>
</dbReference>
<sequence>MKTQFSKWLEEKEIQPMEFAKRYGIELEILNQLISDTNAEITHDARNKLRKAIREIEPTANTYDFWSVSSTNTVQNPFYDVS</sequence>
<proteinExistence type="predicted"/>
<name>A0ABW4JFC2_9BACL</name>
<dbReference type="RefSeq" id="WP_377942336.1">
    <property type="nucleotide sequence ID" value="NZ_JBHUCX010000020.1"/>
</dbReference>
<comment type="caution">
    <text evidence="1">The sequence shown here is derived from an EMBL/GenBank/DDBJ whole genome shotgun (WGS) entry which is preliminary data.</text>
</comment>
<accession>A0ABW4JFC2</accession>
<dbReference type="Proteomes" id="UP001597079">
    <property type="component" value="Unassembled WGS sequence"/>
</dbReference>
<reference evidence="2" key="1">
    <citation type="journal article" date="2019" name="Int. J. Syst. Evol. Microbiol.">
        <title>The Global Catalogue of Microorganisms (GCM) 10K type strain sequencing project: providing services to taxonomists for standard genome sequencing and annotation.</title>
        <authorList>
            <consortium name="The Broad Institute Genomics Platform"/>
            <consortium name="The Broad Institute Genome Sequencing Center for Infectious Disease"/>
            <person name="Wu L."/>
            <person name="Ma J."/>
        </authorList>
    </citation>
    <scope>NUCLEOTIDE SEQUENCE [LARGE SCALE GENOMIC DNA]</scope>
    <source>
        <strain evidence="2">CGMCC 1.12286</strain>
    </source>
</reference>
<protein>
    <submittedName>
        <fullName evidence="1">Uncharacterized protein</fullName>
    </submittedName>
</protein>
<gene>
    <name evidence="1" type="ORF">ACFSB2_07085</name>
</gene>
<evidence type="ECO:0000313" key="1">
    <source>
        <dbReference type="EMBL" id="MFD1674469.1"/>
    </source>
</evidence>
<keyword evidence="2" id="KW-1185">Reference proteome</keyword>
<organism evidence="1 2">
    <name type="scientific">Alicyclobacillus fodiniaquatilis</name>
    <dbReference type="NCBI Taxonomy" id="1661150"/>
    <lineage>
        <taxon>Bacteria</taxon>
        <taxon>Bacillati</taxon>
        <taxon>Bacillota</taxon>
        <taxon>Bacilli</taxon>
        <taxon>Bacillales</taxon>
        <taxon>Alicyclobacillaceae</taxon>
        <taxon>Alicyclobacillus</taxon>
    </lineage>
</organism>